<dbReference type="PROSITE" id="PS50014">
    <property type="entry name" value="BROMODOMAIN_2"/>
    <property type="match status" value="1"/>
</dbReference>
<dbReference type="EMBL" id="JU968686">
    <property type="protein sequence ID" value="AFJ68891.1"/>
    <property type="molecule type" value="mRNA"/>
</dbReference>
<feature type="non-terminal residue" evidence="5">
    <location>
        <position position="255"/>
    </location>
</feature>
<dbReference type="Gene3D" id="1.20.920.10">
    <property type="entry name" value="Bromodomain-like"/>
    <property type="match status" value="1"/>
</dbReference>
<evidence type="ECO:0000313" key="5">
    <source>
        <dbReference type="EMBL" id="AFJ68891.1"/>
    </source>
</evidence>
<dbReference type="PANTHER" id="PTHR15398:SF4">
    <property type="entry name" value="BROMODOMAIN-CONTAINING PROTEIN 8 ISOFORM X1"/>
    <property type="match status" value="1"/>
</dbReference>
<feature type="domain" description="Bromo" evidence="4">
    <location>
        <begin position="97"/>
        <end position="169"/>
    </location>
</feature>
<evidence type="ECO:0000256" key="1">
    <source>
        <dbReference type="ARBA" id="ARBA00023117"/>
    </source>
</evidence>
<feature type="non-terminal residue" evidence="5">
    <location>
        <position position="1"/>
    </location>
</feature>
<gene>
    <name evidence="5" type="ORF">NGATSA_3035000</name>
</gene>
<evidence type="ECO:0000259" key="4">
    <source>
        <dbReference type="PROSITE" id="PS50014"/>
    </source>
</evidence>
<organism evidence="5">
    <name type="scientific">Nannochloropsis gaditana (strain CCMP526)</name>
    <name type="common">Green microalga</name>
    <name type="synonym">Microchloropsis gaditana</name>
    <dbReference type="NCBI Taxonomy" id="1093141"/>
    <lineage>
        <taxon>Eukaryota</taxon>
        <taxon>Sar</taxon>
        <taxon>Stramenopiles</taxon>
        <taxon>Ochrophyta</taxon>
        <taxon>Eustigmatophyceae</taxon>
        <taxon>Eustigmatales</taxon>
        <taxon>Monodopsidaceae</taxon>
        <taxon>Nannochloropsis</taxon>
    </lineage>
</organism>
<sequence>WAEGEEAGAGLGEESSSFWELLPSPPLFDGDYWSEEMARLSHLLRRRALSALSGGRQQDAAAPRPPSTRAKGKGKGGGFFFGLTPWHLCLGLFKTLFEHPQSYPFTSPVSEELDNAPNYYTIVRHPMDLSTSLHRLKSGDYQNLLELKRDLSLVFANACLYNPPFHAVFRMALHMRVAFHHALRTVLARCLGKPPPPPLPPGTLHSPSTGQRGIIPVTAENQGPLTRIAVSQYAVEREKELVAAARAFSARRNKR</sequence>
<evidence type="ECO:0000256" key="3">
    <source>
        <dbReference type="SAM" id="MobiDB-lite"/>
    </source>
</evidence>
<dbReference type="SMART" id="SM00297">
    <property type="entry name" value="BROMO"/>
    <property type="match status" value="1"/>
</dbReference>
<evidence type="ECO:0000256" key="2">
    <source>
        <dbReference type="PROSITE-ProRule" id="PRU00035"/>
    </source>
</evidence>
<feature type="region of interest" description="Disordered" evidence="3">
    <location>
        <begin position="54"/>
        <end position="73"/>
    </location>
</feature>
<keyword evidence="1 2" id="KW-0103">Bromodomain</keyword>
<dbReference type="InterPro" id="IPR036427">
    <property type="entry name" value="Bromodomain-like_sf"/>
</dbReference>
<dbReference type="GO" id="GO:0035267">
    <property type="term" value="C:NuA4 histone acetyltransferase complex"/>
    <property type="evidence" value="ECO:0007669"/>
    <property type="project" value="TreeGrafter"/>
</dbReference>
<dbReference type="PRINTS" id="PR00503">
    <property type="entry name" value="BROMODOMAIN"/>
</dbReference>
<accession>I2CPQ8</accession>
<reference evidence="5" key="1">
    <citation type="journal article" date="2012" name="Bioengineered">
        <title>Additional insights into the genome of the oleaginous model alga Nannochloropsis gaditana.</title>
        <authorList>
            <person name="Jinkerson R.E."/>
            <person name="Radakovits R."/>
            <person name="Posewitz M.C."/>
        </authorList>
    </citation>
    <scope>NUCLEOTIDE SEQUENCE</scope>
    <source>
        <strain evidence="5">CCMP526</strain>
    </source>
</reference>
<dbReference type="SUPFAM" id="SSF47370">
    <property type="entry name" value="Bromodomain"/>
    <property type="match status" value="1"/>
</dbReference>
<dbReference type="CDD" id="cd04369">
    <property type="entry name" value="Bromodomain"/>
    <property type="match status" value="1"/>
</dbReference>
<dbReference type="AlphaFoldDB" id="I2CPQ8"/>
<proteinExistence type="evidence at transcript level"/>
<protein>
    <submittedName>
        <fullName evidence="5">Nuclear protein x1</fullName>
    </submittedName>
</protein>
<name>I2CPQ8_NANGC</name>
<dbReference type="InterPro" id="IPR001487">
    <property type="entry name" value="Bromodomain"/>
</dbReference>
<dbReference type="Pfam" id="PF00439">
    <property type="entry name" value="Bromodomain"/>
    <property type="match status" value="1"/>
</dbReference>
<dbReference type="PANTHER" id="PTHR15398">
    <property type="entry name" value="BROMODOMAIN-CONTAINING PROTEIN 8"/>
    <property type="match status" value="1"/>
</dbReference>
<reference evidence="5" key="2">
    <citation type="journal article" date="2012" name="Nat. Commun.">
        <title>Draft genome sequence and genetic transformation of the oleaginous alga Nannochloropis gaditana.</title>
        <authorList>
            <person name="Radakovits R."/>
            <person name="Jinkerson R.E."/>
            <person name="Fuerstenberg S.I."/>
            <person name="Tae H."/>
            <person name="Settlage R.E."/>
            <person name="Boore J.L."/>
            <person name="Posewitz M.C."/>
        </authorList>
    </citation>
    <scope>NUCLEOTIDE SEQUENCE</scope>
    <source>
        <strain evidence="5">CCMP526</strain>
    </source>
</reference>